<reference evidence="3 4" key="1">
    <citation type="submission" date="2022-02" db="EMBL/GenBank/DDBJ databases">
        <title>Halomonas fukangensis sp. nov., a halophilic bacterium isolated from a bulk soil of Kalidium foliatum at Fukang.</title>
        <authorList>
            <person name="Huang Y."/>
        </authorList>
    </citation>
    <scope>NUCLEOTIDE SEQUENCE [LARGE SCALE GENOMIC DNA]</scope>
    <source>
        <strain evidence="3 4">EGI 63088</strain>
    </source>
</reference>
<dbReference type="Pfam" id="PF03795">
    <property type="entry name" value="YCII"/>
    <property type="match status" value="1"/>
</dbReference>
<comment type="similarity">
    <text evidence="1">Belongs to the YciI family.</text>
</comment>
<dbReference type="EMBL" id="JAKVPY010000020">
    <property type="protein sequence ID" value="MCH4564576.1"/>
    <property type="molecule type" value="Genomic_DNA"/>
</dbReference>
<sequence length="144" mass="16342">MRFMVIVKASDDSEAGKLPSQELLEAMGKYNEELANAGILLAGEGLQPSSKGARVRFSGDRRIVIDGPFAETRELIAGYWLWQVQSKEEAIEWVKRCPNPMPGTEAEIEIRQVFEADDFGEEFTPELREQEERLRAQAAEQQQR</sequence>
<evidence type="ECO:0000313" key="3">
    <source>
        <dbReference type="EMBL" id="MCH4564576.1"/>
    </source>
</evidence>
<dbReference type="SUPFAM" id="SSF54909">
    <property type="entry name" value="Dimeric alpha+beta barrel"/>
    <property type="match status" value="1"/>
</dbReference>
<organism evidence="3 4">
    <name type="scientific">Halomonas flagellata</name>
    <dbReference type="NCBI Taxonomy" id="2920385"/>
    <lineage>
        <taxon>Bacteria</taxon>
        <taxon>Pseudomonadati</taxon>
        <taxon>Pseudomonadota</taxon>
        <taxon>Gammaproteobacteria</taxon>
        <taxon>Oceanospirillales</taxon>
        <taxon>Halomonadaceae</taxon>
        <taxon>Halomonas</taxon>
    </lineage>
</organism>
<evidence type="ECO:0000256" key="1">
    <source>
        <dbReference type="ARBA" id="ARBA00007689"/>
    </source>
</evidence>
<gene>
    <name evidence="3" type="ORF">MKP05_15845</name>
</gene>
<evidence type="ECO:0000313" key="4">
    <source>
        <dbReference type="Proteomes" id="UP001202117"/>
    </source>
</evidence>
<name>A0ABS9RXK3_9GAMM</name>
<feature type="domain" description="YCII-related" evidence="2">
    <location>
        <begin position="1"/>
        <end position="112"/>
    </location>
</feature>
<protein>
    <submittedName>
        <fullName evidence="3">YciI family protein</fullName>
    </submittedName>
</protein>
<dbReference type="InterPro" id="IPR011008">
    <property type="entry name" value="Dimeric_a/b-barrel"/>
</dbReference>
<keyword evidence="4" id="KW-1185">Reference proteome</keyword>
<proteinExistence type="inferred from homology"/>
<dbReference type="PANTHER" id="PTHR35174:SF4">
    <property type="entry name" value="BLL7163 PROTEIN"/>
    <property type="match status" value="1"/>
</dbReference>
<dbReference type="InterPro" id="IPR005545">
    <property type="entry name" value="YCII"/>
</dbReference>
<dbReference type="Proteomes" id="UP001202117">
    <property type="component" value="Unassembled WGS sequence"/>
</dbReference>
<evidence type="ECO:0000259" key="2">
    <source>
        <dbReference type="Pfam" id="PF03795"/>
    </source>
</evidence>
<accession>A0ABS9RXK3</accession>
<dbReference type="PANTHER" id="PTHR35174">
    <property type="entry name" value="BLL7171 PROTEIN-RELATED"/>
    <property type="match status" value="1"/>
</dbReference>
<comment type="caution">
    <text evidence="3">The sequence shown here is derived from an EMBL/GenBank/DDBJ whole genome shotgun (WGS) entry which is preliminary data.</text>
</comment>
<dbReference type="Gene3D" id="3.30.70.1060">
    <property type="entry name" value="Dimeric alpha+beta barrel"/>
    <property type="match status" value="1"/>
</dbReference>
<dbReference type="RefSeq" id="WP_240569209.1">
    <property type="nucleotide sequence ID" value="NZ_JAKVPY010000020.1"/>
</dbReference>